<evidence type="ECO:0000313" key="1">
    <source>
        <dbReference type="EMBL" id="AEE53917.1"/>
    </source>
</evidence>
<dbReference type="KEGG" id="hhy:Halhy_6095"/>
<dbReference type="Gene3D" id="3.30.70.2940">
    <property type="match status" value="1"/>
</dbReference>
<sequence length="365" mass="40231">MQIKLRAFDTLFFRDGKPFSRGEEVWANGMFPPPPSVVYGAMRTAFFSRNLDALPMAGTDDDPSAQLSINALFLHKNDKVYLPCPYDLVQRKGELDNHIGQLNLQDFSSVSSSLPSSFALCPPLGFAPAIPMGGRHYVTLDDFIAYISEAKIPEQCVKTDVFFVKEPKIGLTRSTETGSAEEGKLYRVELFRPRADTGIFIDYSTDGSAFSLPDAGFFNMGGEGKSVQYALVEKKVEIPRPHITGKRFKIVVCTPAFFENGWLPSGFSENLEGNWCGHSLKILAVALDRPLHLGGFDMKNNRPKSMSRAVSAGAVYYVETEEEDVNAVAKSFHGHCLSEFGMDRQGYGLSFVGNISSSDQLSKNA</sequence>
<accession>F4L2J9</accession>
<dbReference type="RefSeq" id="WP_013768439.1">
    <property type="nucleotide sequence ID" value="NC_015510.1"/>
</dbReference>
<reference key="2">
    <citation type="submission" date="2011-04" db="EMBL/GenBank/DDBJ databases">
        <title>Complete sequence of chromosome of Haliscomenobacter hydrossis DSM 1100.</title>
        <authorList>
            <consortium name="US DOE Joint Genome Institute (JGI-PGF)"/>
            <person name="Lucas S."/>
            <person name="Han J."/>
            <person name="Lapidus A."/>
            <person name="Bruce D."/>
            <person name="Goodwin L."/>
            <person name="Pitluck S."/>
            <person name="Peters L."/>
            <person name="Kyrpides N."/>
            <person name="Mavromatis K."/>
            <person name="Ivanova N."/>
            <person name="Ovchinnikova G."/>
            <person name="Pagani I."/>
            <person name="Daligault H."/>
            <person name="Detter J.C."/>
            <person name="Han C."/>
            <person name="Land M."/>
            <person name="Hauser L."/>
            <person name="Markowitz V."/>
            <person name="Cheng J.-F."/>
            <person name="Hugenholtz P."/>
            <person name="Woyke T."/>
            <person name="Wu D."/>
            <person name="Verbarg S."/>
            <person name="Frueling A."/>
            <person name="Brambilla E."/>
            <person name="Klenk H.-P."/>
            <person name="Eisen J.A."/>
        </authorList>
    </citation>
    <scope>NUCLEOTIDE SEQUENCE</scope>
    <source>
        <strain>DSM 1100</strain>
    </source>
</reference>
<dbReference type="NCBIfam" id="TIGR01888">
    <property type="entry name" value="cas_cmr3"/>
    <property type="match status" value="1"/>
</dbReference>
<reference evidence="1 2" key="1">
    <citation type="journal article" date="2011" name="Stand. Genomic Sci.">
        <title>Complete genome sequence of Haliscomenobacter hydrossis type strain (O).</title>
        <authorList>
            <consortium name="US DOE Joint Genome Institute (JGI-PGF)"/>
            <person name="Daligault H."/>
            <person name="Lapidus A."/>
            <person name="Zeytun A."/>
            <person name="Nolan M."/>
            <person name="Lucas S."/>
            <person name="Del Rio T.G."/>
            <person name="Tice H."/>
            <person name="Cheng J.F."/>
            <person name="Tapia R."/>
            <person name="Han C."/>
            <person name="Goodwin L."/>
            <person name="Pitluck S."/>
            <person name="Liolios K."/>
            <person name="Pagani I."/>
            <person name="Ivanova N."/>
            <person name="Huntemann M."/>
            <person name="Mavromatis K."/>
            <person name="Mikhailova N."/>
            <person name="Pati A."/>
            <person name="Chen A."/>
            <person name="Palaniappan K."/>
            <person name="Land M."/>
            <person name="Hauser L."/>
            <person name="Brambilla E.M."/>
            <person name="Rohde M."/>
            <person name="Verbarg S."/>
            <person name="Goker M."/>
            <person name="Bristow J."/>
            <person name="Eisen J.A."/>
            <person name="Markowitz V."/>
            <person name="Hugenholtz P."/>
            <person name="Kyrpides N.C."/>
            <person name="Klenk H.P."/>
            <person name="Woyke T."/>
        </authorList>
    </citation>
    <scope>NUCLEOTIDE SEQUENCE [LARGE SCALE GENOMIC DNA]</scope>
    <source>
        <strain evidence="2">ATCC 27775 / DSM 1100 / LMG 10767 / O</strain>
    </source>
</reference>
<keyword evidence="2" id="KW-1185">Reference proteome</keyword>
<dbReference type="HOGENOM" id="CLU_044328_1_0_10"/>
<dbReference type="EMBL" id="CP002691">
    <property type="protein sequence ID" value="AEE53917.1"/>
    <property type="molecule type" value="Genomic_DNA"/>
</dbReference>
<dbReference type="STRING" id="760192.Halhy_6095"/>
<gene>
    <name evidence="1" type="ordered locus">Halhy_6095</name>
</gene>
<dbReference type="OrthoDB" id="6162707at2"/>
<dbReference type="Proteomes" id="UP000008461">
    <property type="component" value="Chromosome"/>
</dbReference>
<protein>
    <submittedName>
        <fullName evidence="1">CRISPR-associated protein, Cmr3 family</fullName>
    </submittedName>
</protein>
<dbReference type="Pfam" id="PF09700">
    <property type="entry name" value="Cas_Cmr3"/>
    <property type="match status" value="1"/>
</dbReference>
<proteinExistence type="predicted"/>
<dbReference type="eggNOG" id="COG1769">
    <property type="taxonomic scope" value="Bacteria"/>
</dbReference>
<organism evidence="1 2">
    <name type="scientific">Haliscomenobacter hydrossis (strain ATCC 27775 / DSM 1100 / LMG 10767 / O)</name>
    <dbReference type="NCBI Taxonomy" id="760192"/>
    <lineage>
        <taxon>Bacteria</taxon>
        <taxon>Pseudomonadati</taxon>
        <taxon>Bacteroidota</taxon>
        <taxon>Saprospiria</taxon>
        <taxon>Saprospirales</taxon>
        <taxon>Haliscomenobacteraceae</taxon>
        <taxon>Haliscomenobacter</taxon>
    </lineage>
</organism>
<dbReference type="InterPro" id="IPR010165">
    <property type="entry name" value="CRISPR-Cmr3_IIIB"/>
</dbReference>
<dbReference type="InterPro" id="IPR019117">
    <property type="entry name" value="CRISPR-assoc_protein_Cmr3"/>
</dbReference>
<dbReference type="AlphaFoldDB" id="F4L2J9"/>
<name>F4L2J9_HALH1</name>
<dbReference type="Gene3D" id="2.60.40.4350">
    <property type="match status" value="1"/>
</dbReference>
<evidence type="ECO:0000313" key="2">
    <source>
        <dbReference type="Proteomes" id="UP000008461"/>
    </source>
</evidence>